<feature type="compositionally biased region" description="Polar residues" evidence="1">
    <location>
        <begin position="178"/>
        <end position="190"/>
    </location>
</feature>
<feature type="compositionally biased region" description="Polar residues" evidence="1">
    <location>
        <begin position="760"/>
        <end position="770"/>
    </location>
</feature>
<feature type="compositionally biased region" description="Basic and acidic residues" evidence="1">
    <location>
        <begin position="583"/>
        <end position="597"/>
    </location>
</feature>
<protein>
    <submittedName>
        <fullName evidence="2">Uncharacterized protein</fullName>
    </submittedName>
</protein>
<name>A0ABR4EYZ7_9PEZI</name>
<accession>A0ABR4EYZ7</accession>
<feature type="region of interest" description="Disordered" evidence="1">
    <location>
        <begin position="448"/>
        <end position="469"/>
    </location>
</feature>
<evidence type="ECO:0000313" key="2">
    <source>
        <dbReference type="EMBL" id="KAL2287652.1"/>
    </source>
</evidence>
<feature type="compositionally biased region" description="Polar residues" evidence="1">
    <location>
        <begin position="458"/>
        <end position="469"/>
    </location>
</feature>
<feature type="region of interest" description="Disordered" evidence="1">
    <location>
        <begin position="178"/>
        <end position="199"/>
    </location>
</feature>
<feature type="region of interest" description="Disordered" evidence="1">
    <location>
        <begin position="1"/>
        <end position="149"/>
    </location>
</feature>
<evidence type="ECO:0000256" key="1">
    <source>
        <dbReference type="SAM" id="MobiDB-lite"/>
    </source>
</evidence>
<feature type="compositionally biased region" description="Acidic residues" evidence="1">
    <location>
        <begin position="527"/>
        <end position="543"/>
    </location>
</feature>
<reference evidence="2 3" key="1">
    <citation type="submission" date="2024-03" db="EMBL/GenBank/DDBJ databases">
        <title>A high-quality draft genome sequence of Diaporthe vaccinii, a causative agent of upright dieback and viscid rot disease in cranberry plants.</title>
        <authorList>
            <person name="Sarrasin M."/>
            <person name="Lang B.F."/>
            <person name="Burger G."/>
        </authorList>
    </citation>
    <scope>NUCLEOTIDE SEQUENCE [LARGE SCALE GENOMIC DNA]</scope>
    <source>
        <strain evidence="2 3">IS7</strain>
    </source>
</reference>
<feature type="compositionally biased region" description="Acidic residues" evidence="1">
    <location>
        <begin position="818"/>
        <end position="832"/>
    </location>
</feature>
<feature type="region of interest" description="Disordered" evidence="1">
    <location>
        <begin position="744"/>
        <end position="872"/>
    </location>
</feature>
<dbReference type="InterPro" id="IPR018822">
    <property type="entry name" value="UPF0646"/>
</dbReference>
<feature type="compositionally biased region" description="Polar residues" evidence="1">
    <location>
        <begin position="246"/>
        <end position="255"/>
    </location>
</feature>
<organism evidence="2 3">
    <name type="scientific">Diaporthe vaccinii</name>
    <dbReference type="NCBI Taxonomy" id="105482"/>
    <lineage>
        <taxon>Eukaryota</taxon>
        <taxon>Fungi</taxon>
        <taxon>Dikarya</taxon>
        <taxon>Ascomycota</taxon>
        <taxon>Pezizomycotina</taxon>
        <taxon>Sordariomycetes</taxon>
        <taxon>Sordariomycetidae</taxon>
        <taxon>Diaporthales</taxon>
        <taxon>Diaporthaceae</taxon>
        <taxon>Diaporthe</taxon>
        <taxon>Diaporthe eres species complex</taxon>
    </lineage>
</organism>
<feature type="compositionally biased region" description="Polar residues" evidence="1">
    <location>
        <begin position="833"/>
        <end position="847"/>
    </location>
</feature>
<evidence type="ECO:0000313" key="3">
    <source>
        <dbReference type="Proteomes" id="UP001600888"/>
    </source>
</evidence>
<feature type="region of interest" description="Disordered" evidence="1">
    <location>
        <begin position="241"/>
        <end position="295"/>
    </location>
</feature>
<feature type="compositionally biased region" description="Basic and acidic residues" evidence="1">
    <location>
        <begin position="67"/>
        <end position="77"/>
    </location>
</feature>
<dbReference type="Proteomes" id="UP001600888">
    <property type="component" value="Unassembled WGS sequence"/>
</dbReference>
<feature type="compositionally biased region" description="Acidic residues" evidence="1">
    <location>
        <begin position="566"/>
        <end position="582"/>
    </location>
</feature>
<dbReference type="Pfam" id="PF10336">
    <property type="entry name" value="DUF2420"/>
    <property type="match status" value="1"/>
</dbReference>
<dbReference type="EMBL" id="JBAWTH010000019">
    <property type="protein sequence ID" value="KAL2287652.1"/>
    <property type="molecule type" value="Genomic_DNA"/>
</dbReference>
<sequence length="872" mass="94739">MMEAVAEETGHLEANKEVRFEDGSVSAIQDEEFDFDIGGPGDDLEEAVGGPESTHDALAYHTGNNDALHDTRTHSIQDQEAQEAVDESHEDGIPGQDQDQQDLEIPAFDTSVDVEGIDQAYDFDDARGDQNEGENSQQADDVQYGEEGEKYQEDVYLEDTAEELGSFVDAGQQNEELGQSTTVATESVEFSNLEDGHFEDDIRDEGISAEGIAVIQSGDETQPPVSSNYVDEMTENEITAMESHSDQVAPSTSPGQEPYPVGTAVDQTGTGTNIGLDDAGGQEAESSKSSEQNPRVRVSYGTAEFYLFAEAPDADPDDYFFENADVLRQPLSQFLPKLRQVITEDLQASDELVVKVDGLGLEFGEATTKDFLDHTTFGQVLELHDRLVNLENDSSESPQLYIYLETRPNCLHRLTELTNNANEGKGLSQVAFYYEGTPDFAAIEEESNDYDGDHQDMGSDNVSDNGSNDQIEEDLSATQEAEQPYNPFRLSESQQQAMDSSHAALAEGEVVNDPLSTDGDEGHAAYEDDNDESYSGEVQDDLELVATEASRDVSAPEAQQDSDMVPGEDEDLAAEAANDEPEDPHYVEEDVPGREEAAGTEADAEAENENFQEDDGPTDGEHLSSLELSECTASSEICACAFCMSTQPPSHVVVDNAHAIVESEVNPRVSDRQLVEDALTDVHQALVATEDWSSNFTSTTNARNSLAADLDYNNHTESTSADFNMQDYETAENDDYLDIGATEEEPTESAEYAASAGTPEPTSHDSSATATLDGEGQGHGDDVSATQTLADAGHLIQTTSQPEPGPPETETDEIHWNDDDDDENDYDNDEVDTANQNQTDLSPSSLSVKRGRQADEDDVGLGDDSIAKRRRT</sequence>
<feature type="compositionally biased region" description="Basic and acidic residues" evidence="1">
    <location>
        <begin position="8"/>
        <end position="22"/>
    </location>
</feature>
<gene>
    <name evidence="2" type="ORF">FJTKL_05029</name>
</gene>
<feature type="region of interest" description="Disordered" evidence="1">
    <location>
        <begin position="512"/>
        <end position="623"/>
    </location>
</feature>
<proteinExistence type="predicted"/>
<comment type="caution">
    <text evidence="2">The sequence shown here is derived from an EMBL/GenBank/DDBJ whole genome shotgun (WGS) entry which is preliminary data.</text>
</comment>
<feature type="compositionally biased region" description="Acidic residues" evidence="1">
    <location>
        <begin position="602"/>
        <end position="618"/>
    </location>
</feature>
<keyword evidence="3" id="KW-1185">Reference proteome</keyword>